<name>C6HVC4_9BACT</name>
<reference evidence="2 3" key="1">
    <citation type="journal article" date="2009" name="Appl. Environ. Microbiol.">
        <title>Community genomic and proteomic analyses of chemoautotrophic iron-oxidizing "Leptospirillum rubarum" (Group II) and "Leptospirillum ferrodiazotrophum" (Group III) bacteria in acid mine drainage biofilms.</title>
        <authorList>
            <person name="Goltsman D.S."/>
            <person name="Denef V.J."/>
            <person name="Singer S.W."/>
            <person name="VerBerkmoes N.C."/>
            <person name="Lefsrud M."/>
            <person name="Mueller R.S."/>
            <person name="Dick G.J."/>
            <person name="Sun C.L."/>
            <person name="Wheeler K.E."/>
            <person name="Zemla A."/>
            <person name="Baker B.J."/>
            <person name="Hauser L."/>
            <person name="Land M."/>
            <person name="Shah M.B."/>
            <person name="Thelen M.P."/>
            <person name="Hettich R.L."/>
            <person name="Banfield J.F."/>
        </authorList>
    </citation>
    <scope>NUCLEOTIDE SEQUENCE [LARGE SCALE GENOMIC DNA]</scope>
</reference>
<dbReference type="AlphaFoldDB" id="C6HVC4"/>
<dbReference type="PIRSF" id="PIRSF000390">
    <property type="entry name" value="PLP_StrS"/>
    <property type="match status" value="1"/>
</dbReference>
<gene>
    <name evidence="2" type="ORF">UBAL3_78920091</name>
</gene>
<proteinExistence type="inferred from homology"/>
<dbReference type="Gene3D" id="3.40.640.10">
    <property type="entry name" value="Type I PLP-dependent aspartate aminotransferase-like (Major domain)"/>
    <property type="match status" value="1"/>
</dbReference>
<keyword evidence="2" id="KW-0808">Transferase</keyword>
<dbReference type="Pfam" id="PF01041">
    <property type="entry name" value="DegT_DnrJ_EryC1"/>
    <property type="match status" value="1"/>
</dbReference>
<keyword evidence="3" id="KW-1185">Reference proteome</keyword>
<keyword evidence="2" id="KW-0032">Aminotransferase</keyword>
<organism evidence="2 3">
    <name type="scientific">Leptospirillum ferrodiazotrophum</name>
    <dbReference type="NCBI Taxonomy" id="412449"/>
    <lineage>
        <taxon>Bacteria</taxon>
        <taxon>Pseudomonadati</taxon>
        <taxon>Nitrospirota</taxon>
        <taxon>Nitrospiria</taxon>
        <taxon>Nitrospirales</taxon>
        <taxon>Nitrospiraceae</taxon>
        <taxon>Leptospirillum</taxon>
    </lineage>
</organism>
<evidence type="ECO:0000313" key="2">
    <source>
        <dbReference type="EMBL" id="EES53498.1"/>
    </source>
</evidence>
<dbReference type="InterPro" id="IPR015421">
    <property type="entry name" value="PyrdxlP-dep_Trfase_major"/>
</dbReference>
<dbReference type="InterPro" id="IPR000653">
    <property type="entry name" value="DegT/StrS_aminotransferase"/>
</dbReference>
<dbReference type="PANTHER" id="PTHR30244">
    <property type="entry name" value="TRANSAMINASE"/>
    <property type="match status" value="1"/>
</dbReference>
<dbReference type="EMBL" id="GG693862">
    <property type="protein sequence ID" value="EES53498.1"/>
    <property type="molecule type" value="Genomic_DNA"/>
</dbReference>
<dbReference type="InterPro" id="IPR015422">
    <property type="entry name" value="PyrdxlP-dep_Trfase_small"/>
</dbReference>
<dbReference type="Gene3D" id="3.90.1150.10">
    <property type="entry name" value="Aspartate Aminotransferase, domain 1"/>
    <property type="match status" value="1"/>
</dbReference>
<dbReference type="GO" id="GO:0008483">
    <property type="term" value="F:transaminase activity"/>
    <property type="evidence" value="ECO:0007669"/>
    <property type="project" value="UniProtKB-KW"/>
</dbReference>
<keyword evidence="1" id="KW-0663">Pyridoxal phosphate</keyword>
<comment type="similarity">
    <text evidence="1">Belongs to the DegT/DnrJ/EryC1 family.</text>
</comment>
<evidence type="ECO:0000313" key="3">
    <source>
        <dbReference type="Proteomes" id="UP000009374"/>
    </source>
</evidence>
<sequence length="387" mass="42306">MSPQEDRGSDAKRIAFDCPQWNGDEVSSFIESLGKEAFENPIESLESRLAFVFGRARALVVPTPSVALFLVMSALEIGEGDEVIASPLSWFGMARAVAWRKAALKVSDIDAWSFTLDPDKAARKIGPRSRLLLVANSLGHPADWKRFESLAKESSAVLVEDATESLFSESWGRRTGSFGDISILAFGSPHPNLGESYAAILTDREDLDCLLRTLRGGGGEKLPSGTPPILPMEVTLSPGMARLGLLSLSRLPSGLKKRALLLEAYQESMRSFEGVKELYQSPNTDFVNWFAYMVHLGTRFSVLSRNAIVEDLCGSGIEARPFPPPLHLHPWFLARGFHKGMAPIAEKLAERAIALPFHSAMEPEEATMIVERFKEAATNVGAGSAIY</sequence>
<dbReference type="GO" id="GO:0030170">
    <property type="term" value="F:pyridoxal phosphate binding"/>
    <property type="evidence" value="ECO:0007669"/>
    <property type="project" value="TreeGrafter"/>
</dbReference>
<dbReference type="GO" id="GO:0000271">
    <property type="term" value="P:polysaccharide biosynthetic process"/>
    <property type="evidence" value="ECO:0007669"/>
    <property type="project" value="TreeGrafter"/>
</dbReference>
<dbReference type="SUPFAM" id="SSF53383">
    <property type="entry name" value="PLP-dependent transferases"/>
    <property type="match status" value="1"/>
</dbReference>
<evidence type="ECO:0000256" key="1">
    <source>
        <dbReference type="RuleBase" id="RU004508"/>
    </source>
</evidence>
<protein>
    <submittedName>
        <fullName evidence="2">Putative aminotransferase, DegT/DnrJ/EryC1/StrS family</fullName>
    </submittedName>
</protein>
<accession>C6HVC4</accession>
<dbReference type="Proteomes" id="UP000009374">
    <property type="component" value="Unassembled WGS sequence"/>
</dbReference>
<dbReference type="InterPro" id="IPR015424">
    <property type="entry name" value="PyrdxlP-dep_Trfase"/>
</dbReference>
<dbReference type="PANTHER" id="PTHR30244:SF39">
    <property type="entry name" value="BLR3650 PROTEIN"/>
    <property type="match status" value="1"/>
</dbReference>